<reference evidence="7 8" key="1">
    <citation type="submission" date="2023-03" db="EMBL/GenBank/DDBJ databases">
        <title>YIM 152171 draft genome.</title>
        <authorList>
            <person name="Yang Z."/>
        </authorList>
    </citation>
    <scope>NUCLEOTIDE SEQUENCE [LARGE SCALE GENOMIC DNA]</scope>
    <source>
        <strain evidence="7 8">YIM 152171</strain>
    </source>
</reference>
<protein>
    <submittedName>
        <fullName evidence="7">ABC transporter permease</fullName>
    </submittedName>
</protein>
<accession>A0AAP3XRR2</accession>
<keyword evidence="2" id="KW-1003">Cell membrane</keyword>
<dbReference type="GO" id="GO:0005886">
    <property type="term" value="C:plasma membrane"/>
    <property type="evidence" value="ECO:0007669"/>
    <property type="project" value="UniProtKB-SubCell"/>
</dbReference>
<comment type="caution">
    <text evidence="7">The sequence shown here is derived from an EMBL/GenBank/DDBJ whole genome shotgun (WGS) entry which is preliminary data.</text>
</comment>
<evidence type="ECO:0000256" key="4">
    <source>
        <dbReference type="ARBA" id="ARBA00022989"/>
    </source>
</evidence>
<proteinExistence type="predicted"/>
<evidence type="ECO:0000256" key="1">
    <source>
        <dbReference type="ARBA" id="ARBA00004651"/>
    </source>
</evidence>
<keyword evidence="5 6" id="KW-0472">Membrane</keyword>
<evidence type="ECO:0000313" key="7">
    <source>
        <dbReference type="EMBL" id="MDF1586818.1"/>
    </source>
</evidence>
<feature type="transmembrane region" description="Helical" evidence="6">
    <location>
        <begin position="224"/>
        <end position="245"/>
    </location>
</feature>
<gene>
    <name evidence="7" type="ORF">PZ740_10535</name>
</gene>
<dbReference type="PANTHER" id="PTHR32196">
    <property type="entry name" value="ABC TRANSPORTER PERMEASE PROTEIN YPHD-RELATED-RELATED"/>
    <property type="match status" value="1"/>
</dbReference>
<feature type="transmembrane region" description="Helical" evidence="6">
    <location>
        <begin position="107"/>
        <end position="132"/>
    </location>
</feature>
<feature type="transmembrane region" description="Helical" evidence="6">
    <location>
        <begin position="21"/>
        <end position="40"/>
    </location>
</feature>
<evidence type="ECO:0000256" key="2">
    <source>
        <dbReference type="ARBA" id="ARBA00022475"/>
    </source>
</evidence>
<dbReference type="PANTHER" id="PTHR32196:SF72">
    <property type="entry name" value="RIBOSE IMPORT PERMEASE PROTEIN RBSC"/>
    <property type="match status" value="1"/>
</dbReference>
<dbReference type="GO" id="GO:0022857">
    <property type="term" value="F:transmembrane transporter activity"/>
    <property type="evidence" value="ECO:0007669"/>
    <property type="project" value="InterPro"/>
</dbReference>
<evidence type="ECO:0000256" key="6">
    <source>
        <dbReference type="SAM" id="Phobius"/>
    </source>
</evidence>
<keyword evidence="4 6" id="KW-1133">Transmembrane helix</keyword>
<sequence>MSNAATTRGGAVRPTRSPLWIVERGILALLTVVVFAGFAIHSPVMATNANIANILVQTSYLAIFAAAQALVIMTRGFDLSLGSAVSTVSILCALTMTTLAAQGAGVSAVLAGLVVALAAGGAIGGLNGFFVAWGGINPFIVTLGSMNILLTLSTTISGGFPVAPLPEAFRALAYAEPAGIPLSVLCAALALVGLQIALSRTVFGRAVLLIGSNARATIMGGMAYRFHLVSAYVVCSALVGLGAFLMTARTGSGEPNLGGNLTLETIAAAVLGGIRLRGGQGDMLAPLLGAVFVTVLSNGMNLAGIDGYLQGVFLGLVIIAALSLDRLRSKASA</sequence>
<feature type="transmembrane region" description="Helical" evidence="6">
    <location>
        <begin position="139"/>
        <end position="160"/>
    </location>
</feature>
<feature type="transmembrane region" description="Helical" evidence="6">
    <location>
        <begin position="307"/>
        <end position="324"/>
    </location>
</feature>
<dbReference type="Pfam" id="PF02653">
    <property type="entry name" value="BPD_transp_2"/>
    <property type="match status" value="1"/>
</dbReference>
<keyword evidence="3 6" id="KW-0812">Transmembrane</keyword>
<feature type="transmembrane region" description="Helical" evidence="6">
    <location>
        <begin position="79"/>
        <end position="101"/>
    </location>
</feature>
<comment type="subcellular location">
    <subcellularLocation>
        <location evidence="1">Cell membrane</location>
        <topology evidence="1">Multi-pass membrane protein</topology>
    </subcellularLocation>
</comment>
<dbReference type="EMBL" id="JARGEQ010000095">
    <property type="protein sequence ID" value="MDF1586818.1"/>
    <property type="molecule type" value="Genomic_DNA"/>
</dbReference>
<keyword evidence="8" id="KW-1185">Reference proteome</keyword>
<organism evidence="7 8">
    <name type="scientific">Marinimicrococcus flavescens</name>
    <dbReference type="NCBI Taxonomy" id="3031815"/>
    <lineage>
        <taxon>Bacteria</taxon>
        <taxon>Pseudomonadati</taxon>
        <taxon>Pseudomonadota</taxon>
        <taxon>Alphaproteobacteria</taxon>
        <taxon>Geminicoccales</taxon>
        <taxon>Geminicoccaceae</taxon>
        <taxon>Marinimicrococcus</taxon>
    </lineage>
</organism>
<dbReference type="InterPro" id="IPR001851">
    <property type="entry name" value="ABC_transp_permease"/>
</dbReference>
<feature type="transmembrane region" description="Helical" evidence="6">
    <location>
        <begin position="180"/>
        <end position="203"/>
    </location>
</feature>
<dbReference type="Proteomes" id="UP001301140">
    <property type="component" value="Unassembled WGS sequence"/>
</dbReference>
<dbReference type="AlphaFoldDB" id="A0AAP3XRR2"/>
<feature type="transmembrane region" description="Helical" evidence="6">
    <location>
        <begin position="52"/>
        <end position="72"/>
    </location>
</feature>
<evidence type="ECO:0000256" key="5">
    <source>
        <dbReference type="ARBA" id="ARBA00023136"/>
    </source>
</evidence>
<evidence type="ECO:0000256" key="3">
    <source>
        <dbReference type="ARBA" id="ARBA00022692"/>
    </source>
</evidence>
<dbReference type="CDD" id="cd06579">
    <property type="entry name" value="TM_PBP1_transp_AraH_like"/>
    <property type="match status" value="1"/>
</dbReference>
<evidence type="ECO:0000313" key="8">
    <source>
        <dbReference type="Proteomes" id="UP001301140"/>
    </source>
</evidence>
<dbReference type="RefSeq" id="WP_327789238.1">
    <property type="nucleotide sequence ID" value="NZ_JARGEQ010000095.1"/>
</dbReference>
<name>A0AAP3XRR2_9PROT</name>